<feature type="domain" description="Response regulatory" evidence="4">
    <location>
        <begin position="4"/>
        <end position="119"/>
    </location>
</feature>
<dbReference type="Gene3D" id="2.40.50.1020">
    <property type="entry name" value="LytTr DNA-binding domain"/>
    <property type="match status" value="1"/>
</dbReference>
<name>A0A3R8JSY9_9FIRM</name>
<feature type="domain" description="HTH LytTR-type" evidence="5">
    <location>
        <begin position="130"/>
        <end position="224"/>
    </location>
</feature>
<proteinExistence type="predicted"/>
<evidence type="ECO:0000313" key="6">
    <source>
        <dbReference type="EMBL" id="RRK35201.1"/>
    </source>
</evidence>
<dbReference type="GO" id="GO:0003677">
    <property type="term" value="F:DNA binding"/>
    <property type="evidence" value="ECO:0007669"/>
    <property type="project" value="UniProtKB-KW"/>
</dbReference>
<evidence type="ECO:0000256" key="1">
    <source>
        <dbReference type="ARBA" id="ARBA00018672"/>
    </source>
</evidence>
<dbReference type="Gene3D" id="3.40.50.2300">
    <property type="match status" value="1"/>
</dbReference>
<sequence length="229" mass="26337">MRMKIAVCDDSREDRGELRELLEACGYDFEIREYGSGEELYADMGYVRECGIVFLDINMEGMDGLDAAGKIKAECPKVHIVLVTAYVNYALDGYKVKASRFLLKDDLEQTLQECVDDILREERVVEFSFVEGNVRLRVDDIIYIETSKHKNVFYTAGEAYSIYRKMDELEAELAGMGFVRIHQSFLINMRYIGKLSSYVMVLTTGKEISVPKSRYPEVKRQYTLFKGAE</sequence>
<dbReference type="EMBL" id="RHJS01000002">
    <property type="protein sequence ID" value="RRK35201.1"/>
    <property type="molecule type" value="Genomic_DNA"/>
</dbReference>
<dbReference type="AlphaFoldDB" id="A0A3R8JSY9"/>
<feature type="modified residue" description="4-aspartylphosphate" evidence="3">
    <location>
        <position position="56"/>
    </location>
</feature>
<dbReference type="Proteomes" id="UP000274920">
    <property type="component" value="Unassembled WGS sequence"/>
</dbReference>
<keyword evidence="7" id="KW-1185">Reference proteome</keyword>
<accession>A0A3R8JSY9</accession>
<dbReference type="InterPro" id="IPR011006">
    <property type="entry name" value="CheY-like_superfamily"/>
</dbReference>
<dbReference type="PROSITE" id="PS50110">
    <property type="entry name" value="RESPONSE_REGULATORY"/>
    <property type="match status" value="1"/>
</dbReference>
<evidence type="ECO:0000259" key="4">
    <source>
        <dbReference type="PROSITE" id="PS50110"/>
    </source>
</evidence>
<comment type="caution">
    <text evidence="6">The sequence shown here is derived from an EMBL/GenBank/DDBJ whole genome shotgun (WGS) entry which is preliminary data.</text>
</comment>
<evidence type="ECO:0000256" key="3">
    <source>
        <dbReference type="PROSITE-ProRule" id="PRU00169"/>
    </source>
</evidence>
<dbReference type="InterPro" id="IPR001789">
    <property type="entry name" value="Sig_transdc_resp-reg_receiver"/>
</dbReference>
<protein>
    <recommendedName>
        <fullName evidence="1">Stage 0 sporulation protein A homolog</fullName>
    </recommendedName>
</protein>
<gene>
    <name evidence="6" type="ORF">EBB54_05760</name>
</gene>
<dbReference type="SMART" id="SM00850">
    <property type="entry name" value="LytTR"/>
    <property type="match status" value="1"/>
</dbReference>
<evidence type="ECO:0000256" key="2">
    <source>
        <dbReference type="ARBA" id="ARBA00024867"/>
    </source>
</evidence>
<dbReference type="InterPro" id="IPR046947">
    <property type="entry name" value="LytR-like"/>
</dbReference>
<evidence type="ECO:0000259" key="5">
    <source>
        <dbReference type="PROSITE" id="PS50930"/>
    </source>
</evidence>
<dbReference type="InterPro" id="IPR007492">
    <property type="entry name" value="LytTR_DNA-bd_dom"/>
</dbReference>
<dbReference type="SMART" id="SM00448">
    <property type="entry name" value="REC"/>
    <property type="match status" value="1"/>
</dbReference>
<dbReference type="PROSITE" id="PS50930">
    <property type="entry name" value="HTH_LYTTR"/>
    <property type="match status" value="1"/>
</dbReference>
<organism evidence="6 7">
    <name type="scientific">Schaedlerella arabinosiphila</name>
    <dbReference type="NCBI Taxonomy" id="2044587"/>
    <lineage>
        <taxon>Bacteria</taxon>
        <taxon>Bacillati</taxon>
        <taxon>Bacillota</taxon>
        <taxon>Clostridia</taxon>
        <taxon>Lachnospirales</taxon>
        <taxon>Lachnospiraceae</taxon>
        <taxon>Schaedlerella</taxon>
    </lineage>
</organism>
<evidence type="ECO:0000313" key="7">
    <source>
        <dbReference type="Proteomes" id="UP000274920"/>
    </source>
</evidence>
<keyword evidence="6" id="KW-0238">DNA-binding</keyword>
<dbReference type="PANTHER" id="PTHR37299">
    <property type="entry name" value="TRANSCRIPTIONAL REGULATOR-RELATED"/>
    <property type="match status" value="1"/>
</dbReference>
<dbReference type="Pfam" id="PF04397">
    <property type="entry name" value="LytTR"/>
    <property type="match status" value="1"/>
</dbReference>
<keyword evidence="3" id="KW-0597">Phosphoprotein</keyword>
<dbReference type="PANTHER" id="PTHR37299:SF1">
    <property type="entry name" value="STAGE 0 SPORULATION PROTEIN A HOMOLOG"/>
    <property type="match status" value="1"/>
</dbReference>
<dbReference type="SUPFAM" id="SSF52172">
    <property type="entry name" value="CheY-like"/>
    <property type="match status" value="1"/>
</dbReference>
<dbReference type="GO" id="GO:0000156">
    <property type="term" value="F:phosphorelay response regulator activity"/>
    <property type="evidence" value="ECO:0007669"/>
    <property type="project" value="InterPro"/>
</dbReference>
<dbReference type="CDD" id="cd00156">
    <property type="entry name" value="REC"/>
    <property type="match status" value="1"/>
</dbReference>
<dbReference type="Pfam" id="PF00072">
    <property type="entry name" value="Response_reg"/>
    <property type="match status" value="1"/>
</dbReference>
<reference evidence="6" key="1">
    <citation type="submission" date="2018-10" db="EMBL/GenBank/DDBJ databases">
        <title>Schaedlerella arabinophila gen. nov. sp. nov., isolated from the mouse intestinal tract and comparative analysis with the genome of the closely related altered Schaedler flora strain ASF502.</title>
        <authorList>
            <person name="Miyake S."/>
            <person name="Soh M."/>
            <person name="Seedorf H."/>
        </authorList>
    </citation>
    <scope>NUCLEOTIDE SEQUENCE [LARGE SCALE GENOMIC DNA]</scope>
    <source>
        <strain evidence="6">DSM 106076</strain>
    </source>
</reference>
<comment type="function">
    <text evidence="2">May play the central regulatory role in sporulation. It may be an element of the effector pathway responsible for the activation of sporulation genes in response to nutritional stress. Spo0A may act in concert with spo0H (a sigma factor) to control the expression of some genes that are critical to the sporulation process.</text>
</comment>